<dbReference type="InterPro" id="IPR043502">
    <property type="entry name" value="DNA/RNA_pol_sf"/>
</dbReference>
<keyword evidence="3" id="KW-1185">Reference proteome</keyword>
<evidence type="ECO:0000313" key="3">
    <source>
        <dbReference type="Proteomes" id="UP000013840"/>
    </source>
</evidence>
<dbReference type="STRING" id="317735.RU98_GL003095"/>
<dbReference type="AlphaFoldDB" id="R3TQV6"/>
<comment type="caution">
    <text evidence="2">The sequence shown here is derived from an EMBL/GenBank/DDBJ whole genome shotgun (WGS) entry which is preliminary data.</text>
</comment>
<name>R3TQV6_9ENTE</name>
<dbReference type="CDD" id="cd01646">
    <property type="entry name" value="RT_Bac_retron_I"/>
    <property type="match status" value="1"/>
</dbReference>
<organism evidence="2 3">
    <name type="scientific">Enterococcus caccae ATCC BAA-1240</name>
    <dbReference type="NCBI Taxonomy" id="1158612"/>
    <lineage>
        <taxon>Bacteria</taxon>
        <taxon>Bacillati</taxon>
        <taxon>Bacillota</taxon>
        <taxon>Bacilli</taxon>
        <taxon>Lactobacillales</taxon>
        <taxon>Enterococcaceae</taxon>
        <taxon>Enterococcus</taxon>
    </lineage>
</organism>
<dbReference type="Pfam" id="PF00078">
    <property type="entry name" value="RVT_1"/>
    <property type="match status" value="1"/>
</dbReference>
<dbReference type="EMBL" id="AJAU01000022">
    <property type="protein sequence ID" value="EOL43468.1"/>
    <property type="molecule type" value="Genomic_DNA"/>
</dbReference>
<accession>R3TQV6</accession>
<gene>
    <name evidence="2" type="ORF">UC7_02797</name>
</gene>
<dbReference type="InterPro" id="IPR051083">
    <property type="entry name" value="GrpII_Intron_Splice-Mob/Def"/>
</dbReference>
<dbReference type="InterPro" id="IPR000477">
    <property type="entry name" value="RT_dom"/>
</dbReference>
<dbReference type="OrthoDB" id="9780724at2"/>
<dbReference type="RefSeq" id="WP_010772882.1">
    <property type="nucleotide sequence ID" value="NZ_KB946335.1"/>
</dbReference>
<reference evidence="2 3" key="1">
    <citation type="submission" date="2013-02" db="EMBL/GenBank/DDBJ databases">
        <title>The Genome Sequence of Enterococcus caccae BAA-1240.</title>
        <authorList>
            <consortium name="The Broad Institute Genome Sequencing Platform"/>
            <consortium name="The Broad Institute Genome Sequencing Center for Infectious Disease"/>
            <person name="Earl A.M."/>
            <person name="Gilmore M.S."/>
            <person name="Lebreton F."/>
            <person name="Walker B."/>
            <person name="Young S.K."/>
            <person name="Zeng Q."/>
            <person name="Gargeya S."/>
            <person name="Fitzgerald M."/>
            <person name="Haas B."/>
            <person name="Abouelleil A."/>
            <person name="Alvarado L."/>
            <person name="Arachchi H.M."/>
            <person name="Berlin A.M."/>
            <person name="Chapman S.B."/>
            <person name="Dewar J."/>
            <person name="Goldberg J."/>
            <person name="Griggs A."/>
            <person name="Gujja S."/>
            <person name="Hansen M."/>
            <person name="Howarth C."/>
            <person name="Imamovic A."/>
            <person name="Larimer J."/>
            <person name="McCowan C."/>
            <person name="Murphy C."/>
            <person name="Neiman D."/>
            <person name="Pearson M."/>
            <person name="Priest M."/>
            <person name="Roberts A."/>
            <person name="Saif S."/>
            <person name="Shea T."/>
            <person name="Sisk P."/>
            <person name="Sykes S."/>
            <person name="Wortman J."/>
            <person name="Nusbaum C."/>
            <person name="Birren B."/>
        </authorList>
    </citation>
    <scope>NUCLEOTIDE SEQUENCE [LARGE SCALE GENOMIC DNA]</scope>
    <source>
        <strain evidence="2 3">ATCC BAA-1240</strain>
    </source>
</reference>
<dbReference type="PATRIC" id="fig|1158612.3.peg.2762"/>
<sequence>MLDIKKLIKYEYIPNELPPSFNSDLLSEHIEKIIEKLNYEKVKPSKPLIFNGFKTVSSRRRFAIPNPHQYINAAKTLVENQTELFEIFNKTSNSLTAPSNQSTSYAKAYDRKVTNFSEVKKEVKKLYKDNLFGLKLDIQFFFDSIYTHSISWAIHGKKLSKSNTKNFELLGNKIDASIQLLNDLQTNGILVGNAVSRIVSEILLCSVDYEIKKRDIKIDYLRYVDDYFIFTKDRAQIESIISIFREELDKYELVLNENKIEIIESPFVYGKSWVEEIKIYSSINIEKLLEKSIIEYHKYKDISIIKYVLKIIRTNTFTKDEWDSIEPILFNLLIKFPILTKNLVIILKNNFSFVRKTQLKRILYSVIDIHLHLRSDEEIIWIIWMFKSLGLSMSIGYIKKILRSENWIAIIILLDILSERKNEIGIKRELSKFREKFKEEYFAGNAEENMNSEVWLLAYEIDFHKWLNTGGNKNEQFVEARKSPFFKELKSKNISFYDSNYQYELISQGILQNNTYVTRKELINILNELEKDQELTDEEIEEIIISSIDIDENDY</sequence>
<dbReference type="PANTHER" id="PTHR34047">
    <property type="entry name" value="NUCLEAR INTRON MATURASE 1, MITOCHONDRIAL-RELATED"/>
    <property type="match status" value="1"/>
</dbReference>
<evidence type="ECO:0000259" key="1">
    <source>
        <dbReference type="PROSITE" id="PS50878"/>
    </source>
</evidence>
<dbReference type="PANTHER" id="PTHR34047:SF8">
    <property type="entry name" value="PROTEIN YKFC"/>
    <property type="match status" value="1"/>
</dbReference>
<dbReference type="eggNOG" id="COG3344">
    <property type="taxonomic scope" value="Bacteria"/>
</dbReference>
<feature type="domain" description="Reverse transcriptase" evidence="1">
    <location>
        <begin position="1"/>
        <end position="285"/>
    </location>
</feature>
<dbReference type="Proteomes" id="UP000013840">
    <property type="component" value="Unassembled WGS sequence"/>
</dbReference>
<dbReference type="SUPFAM" id="SSF56672">
    <property type="entry name" value="DNA/RNA polymerases"/>
    <property type="match status" value="1"/>
</dbReference>
<proteinExistence type="predicted"/>
<dbReference type="PROSITE" id="PS50878">
    <property type="entry name" value="RT_POL"/>
    <property type="match status" value="1"/>
</dbReference>
<evidence type="ECO:0000313" key="2">
    <source>
        <dbReference type="EMBL" id="EOL43468.1"/>
    </source>
</evidence>
<protein>
    <recommendedName>
        <fullName evidence="1">Reverse transcriptase domain-containing protein</fullName>
    </recommendedName>
</protein>